<evidence type="ECO:0000256" key="1">
    <source>
        <dbReference type="SAM" id="MobiDB-lite"/>
    </source>
</evidence>
<feature type="chain" id="PRO_5003862338" evidence="3">
    <location>
        <begin position="30"/>
        <end position="379"/>
    </location>
</feature>
<evidence type="ECO:0000313" key="4">
    <source>
        <dbReference type="EMBL" id="EKF29357.1"/>
    </source>
</evidence>
<feature type="transmembrane region" description="Helical" evidence="2">
    <location>
        <begin position="356"/>
        <end position="378"/>
    </location>
</feature>
<evidence type="ECO:0000256" key="2">
    <source>
        <dbReference type="SAM" id="Phobius"/>
    </source>
</evidence>
<evidence type="ECO:0000313" key="5">
    <source>
        <dbReference type="Proteomes" id="UP000007350"/>
    </source>
</evidence>
<feature type="signal peptide" evidence="3">
    <location>
        <begin position="1"/>
        <end position="29"/>
    </location>
</feature>
<name>K2NK97_TRYCR</name>
<feature type="region of interest" description="Disordered" evidence="1">
    <location>
        <begin position="38"/>
        <end position="198"/>
    </location>
</feature>
<feature type="compositionally biased region" description="Basic and acidic residues" evidence="1">
    <location>
        <begin position="318"/>
        <end position="328"/>
    </location>
</feature>
<dbReference type="EMBL" id="AHKC01013421">
    <property type="protein sequence ID" value="EKF29357.1"/>
    <property type="molecule type" value="Genomic_DNA"/>
</dbReference>
<keyword evidence="2" id="KW-1133">Transmembrane helix</keyword>
<feature type="compositionally biased region" description="Polar residues" evidence="1">
    <location>
        <begin position="226"/>
        <end position="235"/>
    </location>
</feature>
<organism evidence="4 5">
    <name type="scientific">Trypanosoma cruzi marinkellei</name>
    <dbReference type="NCBI Taxonomy" id="85056"/>
    <lineage>
        <taxon>Eukaryota</taxon>
        <taxon>Discoba</taxon>
        <taxon>Euglenozoa</taxon>
        <taxon>Kinetoplastea</taxon>
        <taxon>Metakinetoplastina</taxon>
        <taxon>Trypanosomatida</taxon>
        <taxon>Trypanosomatidae</taxon>
        <taxon>Trypanosoma</taxon>
        <taxon>Schizotrypanum</taxon>
    </lineage>
</organism>
<feature type="compositionally biased region" description="Polar residues" evidence="1">
    <location>
        <begin position="39"/>
        <end position="49"/>
    </location>
</feature>
<evidence type="ECO:0000256" key="3">
    <source>
        <dbReference type="SAM" id="SignalP"/>
    </source>
</evidence>
<feature type="compositionally biased region" description="Basic and acidic residues" evidence="1">
    <location>
        <begin position="153"/>
        <end position="168"/>
    </location>
</feature>
<keyword evidence="3" id="KW-0732">Signal</keyword>
<protein>
    <submittedName>
        <fullName evidence="4">Mucin-associated surface protein (MASP), putative</fullName>
    </submittedName>
</protein>
<gene>
    <name evidence="4" type="ORF">MOQ_006864</name>
</gene>
<proteinExistence type="predicted"/>
<reference evidence="4 5" key="1">
    <citation type="journal article" date="2012" name="BMC Genomics">
        <title>Comparative genomic analysis of human infective Trypanosoma cruzi lineages with the bat-restricted subspecies T. cruzi marinkellei.</title>
        <authorList>
            <person name="Franzen O."/>
            <person name="Talavera-Lopez C."/>
            <person name="Ochaya S."/>
            <person name="Butler C.E."/>
            <person name="Messenger L.A."/>
            <person name="Lewis M.D."/>
            <person name="Llewellyn M.S."/>
            <person name="Marinkelle C.J."/>
            <person name="Tyler K.M."/>
            <person name="Miles M.A."/>
            <person name="Andersson B."/>
        </authorList>
    </citation>
    <scope>NUCLEOTIDE SEQUENCE [LARGE SCALE GENOMIC DNA]</scope>
    <source>
        <strain evidence="4 5">B7</strain>
    </source>
</reference>
<feature type="compositionally biased region" description="Basic and acidic residues" evidence="1">
    <location>
        <begin position="257"/>
        <end position="273"/>
    </location>
</feature>
<feature type="region of interest" description="Disordered" evidence="1">
    <location>
        <begin position="226"/>
        <end position="352"/>
    </location>
</feature>
<feature type="compositionally biased region" description="Acidic residues" evidence="1">
    <location>
        <begin position="136"/>
        <end position="146"/>
    </location>
</feature>
<sequence>MAMTLTGRVLLVCALCVLWCGAGGGGCAGDEITDDDSTRGFNSEGQTVTGAGLLDGQPLQSPVRSIPGELRDGQELGKLSEARVPTTNGSGETSNGGGKEGVMSQNESQEDEDAEDKVVDAAEGNGDSETSNKEHEEEEAREEEEEKAGSTTKEQKANESDAASRKPPEGTAASRPALPTDVRNPEIPVLGHDGAGREKGVAGPVVVVVPQAAGLQGAEQLAANEVQTTIGNSSTEAAAAGKEPKEEKEEVEQNVDGAEKERTHGNIDEEAAGKDGINATEKIRTVTKDEATNKKENEQKEAENTNNNKEESEEEEEDKKATQKKEAIADTEELAADQSLHKINTTTGDSDGSTTVFHISSPLFLLVVACAAAAALVAA</sequence>
<keyword evidence="2" id="KW-0812">Transmembrane</keyword>
<dbReference type="AlphaFoldDB" id="K2NK97"/>
<accession>K2NK97</accession>
<feature type="compositionally biased region" description="Basic and acidic residues" evidence="1">
    <location>
        <begin position="69"/>
        <end position="81"/>
    </location>
</feature>
<keyword evidence="5" id="KW-1185">Reference proteome</keyword>
<feature type="compositionally biased region" description="Basic and acidic residues" evidence="1">
    <location>
        <begin position="281"/>
        <end position="303"/>
    </location>
</feature>
<comment type="caution">
    <text evidence="4">The sequence shown here is derived from an EMBL/GenBank/DDBJ whole genome shotgun (WGS) entry which is preliminary data.</text>
</comment>
<dbReference type="OrthoDB" id="10648582at2759"/>
<keyword evidence="2" id="KW-0472">Membrane</keyword>
<dbReference type="Proteomes" id="UP000007350">
    <property type="component" value="Unassembled WGS sequence"/>
</dbReference>